<feature type="transmembrane region" description="Helical" evidence="7">
    <location>
        <begin position="449"/>
        <end position="469"/>
    </location>
</feature>
<evidence type="ECO:0000256" key="3">
    <source>
        <dbReference type="ARBA" id="ARBA00022692"/>
    </source>
</evidence>
<evidence type="ECO:0000256" key="1">
    <source>
        <dbReference type="ARBA" id="ARBA00004141"/>
    </source>
</evidence>
<comment type="similarity">
    <text evidence="2 6">Belongs to the sodium:solute symporter (SSF) (TC 2.A.21) family.</text>
</comment>
<dbReference type="InParanoid" id="A0A1Y2CXK9"/>
<dbReference type="PROSITE" id="PS50283">
    <property type="entry name" value="NA_SOLUT_SYMP_3"/>
    <property type="match status" value="1"/>
</dbReference>
<evidence type="ECO:0000256" key="7">
    <source>
        <dbReference type="SAM" id="Phobius"/>
    </source>
</evidence>
<feature type="transmembrane region" description="Helical" evidence="7">
    <location>
        <begin position="255"/>
        <end position="272"/>
    </location>
</feature>
<proteinExistence type="inferred from homology"/>
<evidence type="ECO:0000256" key="6">
    <source>
        <dbReference type="RuleBase" id="RU362091"/>
    </source>
</evidence>
<dbReference type="Gene3D" id="1.20.1730.10">
    <property type="entry name" value="Sodium/glucose cotransporter"/>
    <property type="match status" value="1"/>
</dbReference>
<evidence type="ECO:0000256" key="4">
    <source>
        <dbReference type="ARBA" id="ARBA00022989"/>
    </source>
</evidence>
<feature type="transmembrane region" description="Helical" evidence="7">
    <location>
        <begin position="489"/>
        <end position="510"/>
    </location>
</feature>
<protein>
    <submittedName>
        <fullName evidence="8">Solute symporter family transporter</fullName>
    </submittedName>
</protein>
<keyword evidence="4 7" id="KW-1133">Transmembrane helix</keyword>
<dbReference type="PANTHER" id="PTHR46154">
    <property type="match status" value="1"/>
</dbReference>
<evidence type="ECO:0000256" key="2">
    <source>
        <dbReference type="ARBA" id="ARBA00006434"/>
    </source>
</evidence>
<feature type="transmembrane region" description="Helical" evidence="7">
    <location>
        <begin position="390"/>
        <end position="413"/>
    </location>
</feature>
<comment type="caution">
    <text evidence="8">The sequence shown here is derived from an EMBL/GenBank/DDBJ whole genome shotgun (WGS) entry which is preliminary data.</text>
</comment>
<feature type="transmembrane region" description="Helical" evidence="7">
    <location>
        <begin position="135"/>
        <end position="154"/>
    </location>
</feature>
<accession>A0A1Y2CXK9</accession>
<feature type="transmembrane region" description="Helical" evidence="7">
    <location>
        <begin position="612"/>
        <end position="632"/>
    </location>
</feature>
<keyword evidence="5 7" id="KW-0472">Membrane</keyword>
<feature type="transmembrane region" description="Helical" evidence="7">
    <location>
        <begin position="166"/>
        <end position="184"/>
    </location>
</feature>
<organism evidence="8 9">
    <name type="scientific">Leucosporidium creatinivorum</name>
    <dbReference type="NCBI Taxonomy" id="106004"/>
    <lineage>
        <taxon>Eukaryota</taxon>
        <taxon>Fungi</taxon>
        <taxon>Dikarya</taxon>
        <taxon>Basidiomycota</taxon>
        <taxon>Pucciniomycotina</taxon>
        <taxon>Microbotryomycetes</taxon>
        <taxon>Leucosporidiales</taxon>
        <taxon>Leucosporidium</taxon>
    </lineage>
</organism>
<dbReference type="OrthoDB" id="6132759at2759"/>
<feature type="transmembrane region" description="Helical" evidence="7">
    <location>
        <begin position="292"/>
        <end position="317"/>
    </location>
</feature>
<dbReference type="GO" id="GO:0015204">
    <property type="term" value="F:urea transmembrane transporter activity"/>
    <property type="evidence" value="ECO:0007669"/>
    <property type="project" value="InterPro"/>
</dbReference>
<dbReference type="PANTHER" id="PTHR46154:SF2">
    <property type="entry name" value="SOLUTE SYMPORTER FAMILY TRANSPORTER (AFU_ORTHOLOGUE AFUA_6G03200)"/>
    <property type="match status" value="1"/>
</dbReference>
<evidence type="ECO:0000313" key="9">
    <source>
        <dbReference type="Proteomes" id="UP000193467"/>
    </source>
</evidence>
<feature type="transmembrane region" description="Helical" evidence="7">
    <location>
        <begin position="81"/>
        <end position="103"/>
    </location>
</feature>
<dbReference type="STRING" id="106004.A0A1Y2CXK9"/>
<dbReference type="GO" id="GO:0005886">
    <property type="term" value="C:plasma membrane"/>
    <property type="evidence" value="ECO:0007669"/>
    <property type="project" value="TreeGrafter"/>
</dbReference>
<feature type="transmembrane region" description="Helical" evidence="7">
    <location>
        <begin position="583"/>
        <end position="606"/>
    </location>
</feature>
<sequence length="661" mass="69687">MSEILVLSPGDGYAIVCGLGLGFAAIMILLSFVTNRYTNFAVSSTEEFSSASRSVRPALLACGVVSAATWAATLLNSAAVTFTYGLVGCYWYGAGSVSQIMLFTQNAIMLKRNAPGAHTFLEVIRVRWGAGLSHHVFTFMALGTNILLTGQLITGGADTVVSLTGANIYAICVLIPFTVVLYTAIGGFRATLLSDFVHTSLIMAILFAFMFCTFATNPDLGSPSKVYELLSVAAQNYPLAGNAQGSYMTFRSTDGLVFGIIVIISGITTVFADQTYWQRGVASKASTALKGYLLGGVAFMPIPWAFSTAAALALVALSASAGSDRLTNPGLTAPAAAVALMGSSGATLLLIVLFLAVTSAASAELVAVSSIIVYDIYMPYINPRATEKQVLWITHASVVGYGVFMAIIGIAFYEAGISLGWLYGLTGCMFSCIVPPVGFCIRTKIANKVGCVTGACLGFVCAIVAWIVTAKQYYGVVNVTSTGGSYPQLAGNAAGIIISFLCCAISSWLAPDNYDFDIMRRHNFSTTEEVKAAPTSAIGDEDLKDVVAAEKAIAVDAQGEPLPINNVNDVDEAQLYKDFKVSVWSTGLAFFILCIFIPAIAASVPVFSKSGFTFWVVLAFIWAVASTVVVVVGPVWESRKELAAICRAIIRDVSGKGLVKA</sequence>
<name>A0A1Y2CXK9_9BASI</name>
<dbReference type="EMBL" id="MCGR01000107">
    <property type="protein sequence ID" value="ORY51768.1"/>
    <property type="molecule type" value="Genomic_DNA"/>
</dbReference>
<dbReference type="Pfam" id="PF00474">
    <property type="entry name" value="SSF"/>
    <property type="match status" value="1"/>
</dbReference>
<feature type="transmembrane region" description="Helical" evidence="7">
    <location>
        <begin position="12"/>
        <end position="33"/>
    </location>
</feature>
<feature type="transmembrane region" description="Helical" evidence="7">
    <location>
        <begin position="419"/>
        <end position="437"/>
    </location>
</feature>
<comment type="subcellular location">
    <subcellularLocation>
        <location evidence="1">Membrane</location>
        <topology evidence="1">Multi-pass membrane protein</topology>
    </subcellularLocation>
</comment>
<keyword evidence="9" id="KW-1185">Reference proteome</keyword>
<dbReference type="InterPro" id="IPR001734">
    <property type="entry name" value="Na/solute_symporter"/>
</dbReference>
<evidence type="ECO:0000313" key="8">
    <source>
        <dbReference type="EMBL" id="ORY51768.1"/>
    </source>
</evidence>
<gene>
    <name evidence="8" type="ORF">BCR35DRAFT_20331</name>
</gene>
<dbReference type="CDD" id="cd11476">
    <property type="entry name" value="SLC5sbd_DUR3"/>
    <property type="match status" value="1"/>
</dbReference>
<dbReference type="InterPro" id="IPR038377">
    <property type="entry name" value="Na/Glc_symporter_sf"/>
</dbReference>
<feature type="transmembrane region" description="Helical" evidence="7">
    <location>
        <begin position="196"/>
        <end position="216"/>
    </location>
</feature>
<dbReference type="Proteomes" id="UP000193467">
    <property type="component" value="Unassembled WGS sequence"/>
</dbReference>
<dbReference type="InterPro" id="IPR031155">
    <property type="entry name" value="DUR"/>
</dbReference>
<dbReference type="AlphaFoldDB" id="A0A1Y2CXK9"/>
<evidence type="ECO:0000256" key="5">
    <source>
        <dbReference type="ARBA" id="ARBA00023136"/>
    </source>
</evidence>
<keyword evidence="3 7" id="KW-0812">Transmembrane</keyword>
<reference evidence="8 9" key="1">
    <citation type="submission" date="2016-07" db="EMBL/GenBank/DDBJ databases">
        <title>Pervasive Adenine N6-methylation of Active Genes in Fungi.</title>
        <authorList>
            <consortium name="DOE Joint Genome Institute"/>
            <person name="Mondo S.J."/>
            <person name="Dannebaum R.O."/>
            <person name="Kuo R.C."/>
            <person name="Labutti K."/>
            <person name="Haridas S."/>
            <person name="Kuo A."/>
            <person name="Salamov A."/>
            <person name="Ahrendt S.R."/>
            <person name="Lipzen A."/>
            <person name="Sullivan W."/>
            <person name="Andreopoulos W.B."/>
            <person name="Clum A."/>
            <person name="Lindquist E."/>
            <person name="Daum C."/>
            <person name="Ramamoorthy G.K."/>
            <person name="Gryganskyi A."/>
            <person name="Culley D."/>
            <person name="Magnuson J.K."/>
            <person name="James T.Y."/>
            <person name="O'Malley M.A."/>
            <person name="Stajich J.E."/>
            <person name="Spatafora J.W."/>
            <person name="Visel A."/>
            <person name="Grigoriev I.V."/>
        </authorList>
    </citation>
    <scope>NUCLEOTIDE SEQUENCE [LARGE SCALE GENOMIC DNA]</scope>
    <source>
        <strain evidence="8 9">62-1032</strain>
    </source>
</reference>